<feature type="signal peptide" evidence="2">
    <location>
        <begin position="1"/>
        <end position="27"/>
    </location>
</feature>
<evidence type="ECO:0000256" key="1">
    <source>
        <dbReference type="SAM" id="MobiDB-lite"/>
    </source>
</evidence>
<comment type="caution">
    <text evidence="3">The sequence shown here is derived from an EMBL/GenBank/DDBJ whole genome shotgun (WGS) entry which is preliminary data.</text>
</comment>
<feature type="chain" id="PRO_5047480674" evidence="2">
    <location>
        <begin position="28"/>
        <end position="158"/>
    </location>
</feature>
<sequence>MLGSLNEIDPLVLLLHFLLCSFYTSSCAPSPTKMSTIPPVNIIEPHRPTPQYPIDVNNLAPSFQTGPQPSVLYDCLFEGDLPENRYSESNILAASENLVVESLTEMREGARNEDGSRFVEDLFGDTEPVFDRTPDIGLPPSSDSEDDEEDNTLLLWVI</sequence>
<evidence type="ECO:0000313" key="4">
    <source>
        <dbReference type="Proteomes" id="UP000826656"/>
    </source>
</evidence>
<gene>
    <name evidence="3" type="ORF">KY290_024432</name>
</gene>
<organism evidence="3 4">
    <name type="scientific">Solanum tuberosum</name>
    <name type="common">Potato</name>
    <dbReference type="NCBI Taxonomy" id="4113"/>
    <lineage>
        <taxon>Eukaryota</taxon>
        <taxon>Viridiplantae</taxon>
        <taxon>Streptophyta</taxon>
        <taxon>Embryophyta</taxon>
        <taxon>Tracheophyta</taxon>
        <taxon>Spermatophyta</taxon>
        <taxon>Magnoliopsida</taxon>
        <taxon>eudicotyledons</taxon>
        <taxon>Gunneridae</taxon>
        <taxon>Pentapetalae</taxon>
        <taxon>asterids</taxon>
        <taxon>lamiids</taxon>
        <taxon>Solanales</taxon>
        <taxon>Solanaceae</taxon>
        <taxon>Solanoideae</taxon>
        <taxon>Solaneae</taxon>
        <taxon>Solanum</taxon>
    </lineage>
</organism>
<evidence type="ECO:0000313" key="3">
    <source>
        <dbReference type="EMBL" id="KAH0754162.1"/>
    </source>
</evidence>
<protein>
    <submittedName>
        <fullName evidence="3">Uncharacterized protein</fullName>
    </submittedName>
</protein>
<dbReference type="Proteomes" id="UP000826656">
    <property type="component" value="Unassembled WGS sequence"/>
</dbReference>
<proteinExistence type="predicted"/>
<reference evidence="3 4" key="1">
    <citation type="journal article" date="2021" name="bioRxiv">
        <title>Chromosome-scale and haplotype-resolved genome assembly of a tetraploid potato cultivar.</title>
        <authorList>
            <person name="Sun H."/>
            <person name="Jiao W.-B."/>
            <person name="Krause K."/>
            <person name="Campoy J.A."/>
            <person name="Goel M."/>
            <person name="Folz-Donahue K."/>
            <person name="Kukat C."/>
            <person name="Huettel B."/>
            <person name="Schneeberger K."/>
        </authorList>
    </citation>
    <scope>NUCLEOTIDE SEQUENCE [LARGE SCALE GENOMIC DNA]</scope>
    <source>
        <strain evidence="3">SolTubOtavaFocal</strain>
        <tissue evidence="3">Leaves</tissue>
    </source>
</reference>
<feature type="region of interest" description="Disordered" evidence="1">
    <location>
        <begin position="129"/>
        <end position="151"/>
    </location>
</feature>
<keyword evidence="4" id="KW-1185">Reference proteome</keyword>
<evidence type="ECO:0000256" key="2">
    <source>
        <dbReference type="SAM" id="SignalP"/>
    </source>
</evidence>
<accession>A0ABQ7USP3</accession>
<keyword evidence="2" id="KW-0732">Signal</keyword>
<name>A0ABQ7USP3_SOLTU</name>
<dbReference type="EMBL" id="JAIVGD010000018">
    <property type="protein sequence ID" value="KAH0754162.1"/>
    <property type="molecule type" value="Genomic_DNA"/>
</dbReference>